<evidence type="ECO:0000313" key="3">
    <source>
        <dbReference type="Proteomes" id="UP000058074"/>
    </source>
</evidence>
<dbReference type="KEGG" id="smag:AN936_10605"/>
<dbReference type="Gene3D" id="2.60.120.650">
    <property type="entry name" value="Cupin"/>
    <property type="match status" value="1"/>
</dbReference>
<organism evidence="2 3">
    <name type="scientific">Sphingopyxis macrogoltabida</name>
    <name type="common">Sphingomonas macrogoltabidus</name>
    <dbReference type="NCBI Taxonomy" id="33050"/>
    <lineage>
        <taxon>Bacteria</taxon>
        <taxon>Pseudomonadati</taxon>
        <taxon>Pseudomonadota</taxon>
        <taxon>Alphaproteobacteria</taxon>
        <taxon>Sphingomonadales</taxon>
        <taxon>Sphingomonadaceae</taxon>
        <taxon>Sphingopyxis</taxon>
    </lineage>
</organism>
<accession>A0A0N7GSI4</accession>
<dbReference type="EMBL" id="CP012700">
    <property type="protein sequence ID" value="ALH80803.1"/>
    <property type="molecule type" value="Genomic_DNA"/>
</dbReference>
<feature type="domain" description="JmjC" evidence="1">
    <location>
        <begin position="115"/>
        <end position="283"/>
    </location>
</feature>
<evidence type="ECO:0000313" key="2">
    <source>
        <dbReference type="EMBL" id="ALH80803.1"/>
    </source>
</evidence>
<dbReference type="PATRIC" id="fig|33050.5.peg.2190"/>
<dbReference type="Pfam" id="PF13621">
    <property type="entry name" value="Cupin_8"/>
    <property type="match status" value="1"/>
</dbReference>
<protein>
    <submittedName>
        <fullName evidence="2">Cupin</fullName>
    </submittedName>
</protein>
<dbReference type="RefSeq" id="WP_054588111.1">
    <property type="nucleotide sequence ID" value="NZ_CP012700.1"/>
</dbReference>
<dbReference type="Proteomes" id="UP000058074">
    <property type="component" value="Chromosome"/>
</dbReference>
<name>A0A0N7GSI4_SPHMC</name>
<dbReference type="AlphaFoldDB" id="A0A0N7GSI4"/>
<reference evidence="2 3" key="1">
    <citation type="journal article" date="2015" name="Genome Announc.">
        <title>Complete Genome Sequence of Polypropylene Glycol- and Polyethylene Glycol-Degrading Sphingopyxis macrogoltabida Strain EY-1.</title>
        <authorList>
            <person name="Ohtsubo Y."/>
            <person name="Nagata Y."/>
            <person name="Numata M."/>
            <person name="Tsuchikane K."/>
            <person name="Hosoyama A."/>
            <person name="Yamazoe A."/>
            <person name="Tsuda M."/>
            <person name="Fujita N."/>
            <person name="Kawai F."/>
        </authorList>
    </citation>
    <scope>NUCLEOTIDE SEQUENCE [LARGE SCALE GENOMIC DNA]</scope>
    <source>
        <strain evidence="2 3">EY-1</strain>
    </source>
</reference>
<dbReference type="PANTHER" id="PTHR12461">
    <property type="entry name" value="HYPOXIA-INDUCIBLE FACTOR 1 ALPHA INHIBITOR-RELATED"/>
    <property type="match status" value="1"/>
</dbReference>
<dbReference type="PANTHER" id="PTHR12461:SF105">
    <property type="entry name" value="HYPOXIA-INDUCIBLE FACTOR 1-ALPHA INHIBITOR"/>
    <property type="match status" value="1"/>
</dbReference>
<dbReference type="OrthoDB" id="479699at2"/>
<dbReference type="SMART" id="SM00558">
    <property type="entry name" value="JmjC"/>
    <property type="match status" value="1"/>
</dbReference>
<sequence>MAERDTPIYERIAPVPERIWDKGAGLDALLEGAREPFVLRELVADWPLVAAGQSAAGRDGARAARRYLLDHARDRAFKVSIGPPGHDGRLFYDDAMEMNFRVGTGKLGDIFAGLDKAEELRDIRTVYLASIDIPSHFDGLDEANPVGLGARDPLKSIWIGTRTRIAAHNDFPDNLACCAVGRRRFTLFPPQQFPNLYLGPIDNTPAGRVVSMVDFDAPDLAAHPRFVDAMAEARTVELEPGDAIFIPSMWWHHVEGLEDFNVLVNYWWRRSPAWLGQPQDALHHAILAIRDLPDADKAIWRTMFDHYVFDNGAHVTDHIPEPARGILAPLTPESAGRLRAFLLRMFSR</sequence>
<dbReference type="PROSITE" id="PS51184">
    <property type="entry name" value="JMJC"/>
    <property type="match status" value="1"/>
</dbReference>
<dbReference type="SUPFAM" id="SSF51197">
    <property type="entry name" value="Clavaminate synthase-like"/>
    <property type="match status" value="1"/>
</dbReference>
<dbReference type="InterPro" id="IPR041667">
    <property type="entry name" value="Cupin_8"/>
</dbReference>
<proteinExistence type="predicted"/>
<evidence type="ECO:0000259" key="1">
    <source>
        <dbReference type="PROSITE" id="PS51184"/>
    </source>
</evidence>
<gene>
    <name evidence="2" type="ORF">AN936_10605</name>
</gene>
<dbReference type="InterPro" id="IPR003347">
    <property type="entry name" value="JmjC_dom"/>
</dbReference>